<keyword evidence="1" id="KW-0812">Transmembrane</keyword>
<dbReference type="GO" id="GO:0016020">
    <property type="term" value="C:membrane"/>
    <property type="evidence" value="ECO:0007669"/>
    <property type="project" value="TreeGrafter"/>
</dbReference>
<comment type="caution">
    <text evidence="3">The sequence shown here is derived from an EMBL/GenBank/DDBJ whole genome shotgun (WGS) entry which is preliminary data.</text>
</comment>
<evidence type="ECO:0000313" key="4">
    <source>
        <dbReference type="Proteomes" id="UP000316778"/>
    </source>
</evidence>
<dbReference type="PANTHER" id="PTHR19353:SF19">
    <property type="entry name" value="DELTA(5) FATTY ACID DESATURASE C-RELATED"/>
    <property type="match status" value="1"/>
</dbReference>
<dbReference type="EMBL" id="VLLG01000004">
    <property type="protein sequence ID" value="TWI86416.1"/>
    <property type="molecule type" value="Genomic_DNA"/>
</dbReference>
<sequence length="365" mass="41256">MPKVTFNNRNAFFFQSLKAAVETYFRENRLKKTGNLRLYMKTAVLIPGALAIYIILLTGILPAVAAILLSALLGFVLACIGFNVMHDACHGSYSRKAWVNETLGLTLNALGSNAFLWKQKHNVIHHTYTNVDGLDDDIAKSPLIRQCSTQPWKPAHRVQHLYLPLVYGISSLAWVFLTDFMKYLSRKVHKTPLQPMRLNDHIVFWASKALYLVFYILVPILCVGWQGWLLGFLAMHLVLGFTLAIVFQLAHVVEETEFESVAQEDKVIENEWAIHQVKTTANFSPRNKVISWLAGGLNYQIEHHLFPRISHIHYPAISKIVAAKCAEFGLPYHSMPTMIAAVRSHFRLMKAMGVKPAPAVVLAKR</sequence>
<feature type="transmembrane region" description="Helical" evidence="1">
    <location>
        <begin position="202"/>
        <end position="221"/>
    </location>
</feature>
<keyword evidence="1" id="KW-1133">Transmembrane helix</keyword>
<dbReference type="PIRSF" id="PIRSF015921">
    <property type="entry name" value="FA_sphinglp_des"/>
    <property type="match status" value="1"/>
</dbReference>
<dbReference type="AlphaFoldDB" id="A0A562T005"/>
<dbReference type="GO" id="GO:0008610">
    <property type="term" value="P:lipid biosynthetic process"/>
    <property type="evidence" value="ECO:0007669"/>
    <property type="project" value="UniProtKB-ARBA"/>
</dbReference>
<keyword evidence="1" id="KW-0472">Membrane</keyword>
<name>A0A562T005_CHIJA</name>
<reference evidence="3 4" key="1">
    <citation type="journal article" date="2013" name="Stand. Genomic Sci.">
        <title>Genomic Encyclopedia of Type Strains, Phase I: The one thousand microbial genomes (KMG-I) project.</title>
        <authorList>
            <person name="Kyrpides N.C."/>
            <person name="Woyke T."/>
            <person name="Eisen J.A."/>
            <person name="Garrity G."/>
            <person name="Lilburn T.G."/>
            <person name="Beck B.J."/>
            <person name="Whitman W.B."/>
            <person name="Hugenholtz P."/>
            <person name="Klenk H.P."/>
        </authorList>
    </citation>
    <scope>NUCLEOTIDE SEQUENCE [LARGE SCALE GENOMIC DNA]</scope>
    <source>
        <strain evidence="3 4">DSM 13484</strain>
    </source>
</reference>
<feature type="domain" description="Fatty acid desaturase" evidence="2">
    <location>
        <begin position="65"/>
        <end position="334"/>
    </location>
</feature>
<dbReference type="OrthoDB" id="104711at2"/>
<gene>
    <name evidence="3" type="ORF">LX66_3673</name>
</gene>
<keyword evidence="4" id="KW-1185">Reference proteome</keyword>
<protein>
    <submittedName>
        <fullName evidence="3">Linoleoyl-CoA desaturase</fullName>
    </submittedName>
</protein>
<organism evidence="3 4">
    <name type="scientific">Chitinophaga japonensis</name>
    <name type="common">Flexibacter japonensis</name>
    <dbReference type="NCBI Taxonomy" id="104662"/>
    <lineage>
        <taxon>Bacteria</taxon>
        <taxon>Pseudomonadati</taxon>
        <taxon>Bacteroidota</taxon>
        <taxon>Chitinophagia</taxon>
        <taxon>Chitinophagales</taxon>
        <taxon>Chitinophagaceae</taxon>
        <taxon>Chitinophaga</taxon>
    </lineage>
</organism>
<dbReference type="GO" id="GO:0016717">
    <property type="term" value="F:oxidoreductase activity, acting on paired donors, with oxidation of a pair of donors resulting in the reduction of molecular oxygen to two molecules of water"/>
    <property type="evidence" value="ECO:0007669"/>
    <property type="project" value="TreeGrafter"/>
</dbReference>
<dbReference type="InterPro" id="IPR005804">
    <property type="entry name" value="FA_desaturase_dom"/>
</dbReference>
<evidence type="ECO:0000313" key="3">
    <source>
        <dbReference type="EMBL" id="TWI86416.1"/>
    </source>
</evidence>
<dbReference type="CDD" id="cd03506">
    <property type="entry name" value="Delta6-FADS-like"/>
    <property type="match status" value="1"/>
</dbReference>
<dbReference type="RefSeq" id="WP_145716215.1">
    <property type="nucleotide sequence ID" value="NZ_BAAAFY010000005.1"/>
</dbReference>
<feature type="transmembrane region" description="Helical" evidence="1">
    <location>
        <begin position="63"/>
        <end position="85"/>
    </location>
</feature>
<feature type="transmembrane region" description="Helical" evidence="1">
    <location>
        <begin position="161"/>
        <end position="181"/>
    </location>
</feature>
<dbReference type="Proteomes" id="UP000316778">
    <property type="component" value="Unassembled WGS sequence"/>
</dbReference>
<dbReference type="PANTHER" id="PTHR19353">
    <property type="entry name" value="FATTY ACID DESATURASE 2"/>
    <property type="match status" value="1"/>
</dbReference>
<accession>A0A562T005</accession>
<evidence type="ECO:0000256" key="1">
    <source>
        <dbReference type="SAM" id="Phobius"/>
    </source>
</evidence>
<evidence type="ECO:0000259" key="2">
    <source>
        <dbReference type="Pfam" id="PF00487"/>
    </source>
</evidence>
<proteinExistence type="predicted"/>
<feature type="transmembrane region" description="Helical" evidence="1">
    <location>
        <begin position="227"/>
        <end position="250"/>
    </location>
</feature>
<dbReference type="Pfam" id="PF00487">
    <property type="entry name" value="FA_desaturase"/>
    <property type="match status" value="1"/>
</dbReference>
<dbReference type="InterPro" id="IPR012171">
    <property type="entry name" value="Fatty_acid_desaturase"/>
</dbReference>
<feature type="transmembrane region" description="Helical" evidence="1">
    <location>
        <begin position="38"/>
        <end position="57"/>
    </location>
</feature>